<protein>
    <recommendedName>
        <fullName evidence="10">Class IIb bacteriocin, lactobin A/cerein 7B family</fullName>
    </recommendedName>
</protein>
<evidence type="ECO:0000313" key="4">
    <source>
        <dbReference type="EMBL" id="RSI97069.1"/>
    </source>
</evidence>
<dbReference type="EMBL" id="LROT01000027">
    <property type="protein sequence ID" value="KYF33279.1"/>
    <property type="molecule type" value="Genomic_DNA"/>
</dbReference>
<reference evidence="4 9" key="4">
    <citation type="submission" date="2018-11" db="EMBL/GenBank/DDBJ databases">
        <title>Species Designations Belie Phenotypic and Genotypic Heterogeneity in Oral Streptococci.</title>
        <authorList>
            <person name="Velsko I."/>
        </authorList>
    </citation>
    <scope>NUCLEOTIDE SEQUENCE [LARGE SCALE GENOMIC DNA]</scope>
    <source>
        <strain evidence="4 9">BCC49</strain>
    </source>
</reference>
<proteinExistence type="predicted"/>
<evidence type="ECO:0008006" key="10">
    <source>
        <dbReference type="Google" id="ProtNLM"/>
    </source>
</evidence>
<evidence type="ECO:0000313" key="9">
    <source>
        <dbReference type="Proteomes" id="UP000280535"/>
    </source>
</evidence>
<dbReference type="EMBL" id="UHFS01000002">
    <property type="protein sequence ID" value="SUN74211.1"/>
    <property type="molecule type" value="Genomic_DNA"/>
</dbReference>
<evidence type="ECO:0000313" key="7">
    <source>
        <dbReference type="Proteomes" id="UP000075618"/>
    </source>
</evidence>
<sequence length="51" mass="5603">MKKLEEKFEIMAEADLASTEGGLIITTSTAIAWGVLGVVTYMYGRHLGSRR</sequence>
<reference evidence="5 8" key="3">
    <citation type="submission" date="2018-06" db="EMBL/GenBank/DDBJ databases">
        <authorList>
            <consortium name="Pathogen Informatics"/>
            <person name="Doyle S."/>
        </authorList>
    </citation>
    <scope>NUCLEOTIDE SEQUENCE [LARGE SCALE GENOMIC DNA]</scope>
    <source>
        <strain evidence="5 8">NCTC12261</strain>
    </source>
</reference>
<dbReference type="EMBL" id="JPFT01000001">
    <property type="protein sequence ID" value="KEQ34321.1"/>
    <property type="molecule type" value="Genomic_DNA"/>
</dbReference>
<comment type="caution">
    <text evidence="2">The sequence shown here is derived from an EMBL/GenBank/DDBJ whole genome shotgun (WGS) entry which is preliminary data.</text>
</comment>
<evidence type="ECO:0000313" key="2">
    <source>
        <dbReference type="EMBL" id="KEQ34321.1"/>
    </source>
</evidence>
<gene>
    <name evidence="4" type="ORF">D8843_07640</name>
    <name evidence="5" type="ORF">NCTC12261_00156</name>
    <name evidence="2" type="ORF">SK1126_0029</name>
    <name evidence="3" type="ORF">SMI10712_00044</name>
</gene>
<evidence type="ECO:0000313" key="6">
    <source>
        <dbReference type="Proteomes" id="UP000028093"/>
    </source>
</evidence>
<reference evidence="2 6" key="1">
    <citation type="submission" date="2014-05" db="EMBL/GenBank/DDBJ databases">
        <authorList>
            <person name="Daugherty S.C."/>
            <person name="Tallon L.J."/>
            <person name="Sadzewicz L."/>
            <person name="Kilian M."/>
            <person name="Tettelin H."/>
        </authorList>
    </citation>
    <scope>NUCLEOTIDE SEQUENCE [LARGE SCALE GENOMIC DNA]</scope>
    <source>
        <strain evidence="2 6">SK1126</strain>
    </source>
</reference>
<dbReference type="Proteomes" id="UP000075618">
    <property type="component" value="Unassembled WGS sequence"/>
</dbReference>
<dbReference type="Proteomes" id="UP000255482">
    <property type="component" value="Unassembled WGS sequence"/>
</dbReference>
<reference evidence="3 7" key="2">
    <citation type="submission" date="2016-01" db="EMBL/GenBank/DDBJ databases">
        <title>Highly variable Streptococcus oralis are common among viridans streptococci isolated from primates.</title>
        <authorList>
            <person name="Denapaite D."/>
            <person name="Rieger M."/>
            <person name="Koendgen S."/>
            <person name="Brueckner R."/>
            <person name="Ochigava I."/>
            <person name="Kappeler P."/>
            <person name="Maetz-Rensing K."/>
            <person name="Leendertz F."/>
            <person name="Hakenbeck R."/>
        </authorList>
    </citation>
    <scope>NUCLEOTIDE SEQUENCE [LARGE SCALE GENOMIC DNA]</scope>
    <source>
        <strain evidence="3 7">10712</strain>
    </source>
</reference>
<dbReference type="RefSeq" id="WP_000732248.1">
    <property type="nucleotide sequence ID" value="NZ_CAMHHN010000006.1"/>
</dbReference>
<evidence type="ECO:0000313" key="8">
    <source>
        <dbReference type="Proteomes" id="UP000255482"/>
    </source>
</evidence>
<dbReference type="AlphaFoldDB" id="A0A081PUE8"/>
<dbReference type="PATRIC" id="fig|28037.237.peg.1185"/>
<organism evidence="2 6">
    <name type="scientific">Streptococcus mitis</name>
    <dbReference type="NCBI Taxonomy" id="28037"/>
    <lineage>
        <taxon>Bacteria</taxon>
        <taxon>Bacillati</taxon>
        <taxon>Bacillota</taxon>
        <taxon>Bacilli</taxon>
        <taxon>Lactobacillales</taxon>
        <taxon>Streptococcaceae</taxon>
        <taxon>Streptococcus</taxon>
        <taxon>Streptococcus mitis group</taxon>
    </lineage>
</organism>
<feature type="transmembrane region" description="Helical" evidence="1">
    <location>
        <begin position="23"/>
        <end position="44"/>
    </location>
</feature>
<evidence type="ECO:0000256" key="1">
    <source>
        <dbReference type="SAM" id="Phobius"/>
    </source>
</evidence>
<name>A0A081PUE8_STRMT</name>
<dbReference type="Proteomes" id="UP000280535">
    <property type="component" value="Unassembled WGS sequence"/>
</dbReference>
<keyword evidence="1" id="KW-1133">Transmembrane helix</keyword>
<dbReference type="EMBL" id="RJOA01000016">
    <property type="protein sequence ID" value="RSI97069.1"/>
    <property type="molecule type" value="Genomic_DNA"/>
</dbReference>
<evidence type="ECO:0000313" key="3">
    <source>
        <dbReference type="EMBL" id="KYF33279.1"/>
    </source>
</evidence>
<accession>A0A081PUE8</accession>
<keyword evidence="1" id="KW-0472">Membrane</keyword>
<dbReference type="Proteomes" id="UP000028093">
    <property type="component" value="Unassembled WGS sequence"/>
</dbReference>
<keyword evidence="1" id="KW-0812">Transmembrane</keyword>
<evidence type="ECO:0000313" key="5">
    <source>
        <dbReference type="EMBL" id="SUN74211.1"/>
    </source>
</evidence>